<name>A0ACB8MJ58_CITSI</name>
<proteinExistence type="predicted"/>
<accession>A0ACB8MJ58</accession>
<comment type="caution">
    <text evidence="1">The sequence shown here is derived from an EMBL/GenBank/DDBJ whole genome shotgun (WGS) entry which is preliminary data.</text>
</comment>
<organism evidence="1 2">
    <name type="scientific">Citrus sinensis</name>
    <name type="common">Sweet orange</name>
    <name type="synonym">Citrus aurantium var. sinensis</name>
    <dbReference type="NCBI Taxonomy" id="2711"/>
    <lineage>
        <taxon>Eukaryota</taxon>
        <taxon>Viridiplantae</taxon>
        <taxon>Streptophyta</taxon>
        <taxon>Embryophyta</taxon>
        <taxon>Tracheophyta</taxon>
        <taxon>Spermatophyta</taxon>
        <taxon>Magnoliopsida</taxon>
        <taxon>eudicotyledons</taxon>
        <taxon>Gunneridae</taxon>
        <taxon>Pentapetalae</taxon>
        <taxon>rosids</taxon>
        <taxon>malvids</taxon>
        <taxon>Sapindales</taxon>
        <taxon>Rutaceae</taxon>
        <taxon>Aurantioideae</taxon>
        <taxon>Citrus</taxon>
    </lineage>
</organism>
<evidence type="ECO:0000313" key="1">
    <source>
        <dbReference type="EMBL" id="KAH9785443.1"/>
    </source>
</evidence>
<sequence>MEKVGRRSKEKEEEATSVRYRGVRRRPWGKFAAEIRDSTRHGAPRLWLGTFTTAEEAARAYDRAAFAMRGPTAVLNFPNEHFLSGKVERGGGTNEGEKEVFEIEYLDDQLLEDLLNFDDDKTKND</sequence>
<gene>
    <name evidence="1" type="ORF">KPL71_009955</name>
</gene>
<dbReference type="Proteomes" id="UP000829398">
    <property type="component" value="Chromosome 3"/>
</dbReference>
<protein>
    <submittedName>
        <fullName evidence="1">Ethylene-responsive transcription factor ERF095</fullName>
    </submittedName>
</protein>
<evidence type="ECO:0000313" key="2">
    <source>
        <dbReference type="Proteomes" id="UP000829398"/>
    </source>
</evidence>
<reference evidence="2" key="1">
    <citation type="journal article" date="2023" name="Hortic. Res.">
        <title>A chromosome-level phased genome enabling allele-level studies in sweet orange: a case study on citrus Huanglongbing tolerance.</title>
        <authorList>
            <person name="Wu B."/>
            <person name="Yu Q."/>
            <person name="Deng Z."/>
            <person name="Duan Y."/>
            <person name="Luo F."/>
            <person name="Gmitter F. Jr."/>
        </authorList>
    </citation>
    <scope>NUCLEOTIDE SEQUENCE [LARGE SCALE GENOMIC DNA]</scope>
    <source>
        <strain evidence="2">cv. Valencia</strain>
    </source>
</reference>
<dbReference type="EMBL" id="CM039172">
    <property type="protein sequence ID" value="KAH9785443.1"/>
    <property type="molecule type" value="Genomic_DNA"/>
</dbReference>
<keyword evidence="2" id="KW-1185">Reference proteome</keyword>